<gene>
    <name evidence="2" type="ORF">SAMN05421684_8086</name>
</gene>
<dbReference type="Proteomes" id="UP000199632">
    <property type="component" value="Unassembled WGS sequence"/>
</dbReference>
<name>A0A1H3UVI9_9ACTN</name>
<proteinExistence type="predicted"/>
<dbReference type="EMBL" id="FNQB01000006">
    <property type="protein sequence ID" value="SDZ66041.1"/>
    <property type="molecule type" value="Genomic_DNA"/>
</dbReference>
<keyword evidence="1" id="KW-0472">Membrane</keyword>
<keyword evidence="3" id="KW-1185">Reference proteome</keyword>
<protein>
    <submittedName>
        <fullName evidence="2">Uncharacterized protein</fullName>
    </submittedName>
</protein>
<sequence>MFCSAIAGALLLATVVFSLRDQNAASWLTGGASLLVWAAGLVTVWPVLRAIRTGAERDGT</sequence>
<organism evidence="2 3">
    <name type="scientific">Asanoa ishikariensis</name>
    <dbReference type="NCBI Taxonomy" id="137265"/>
    <lineage>
        <taxon>Bacteria</taxon>
        <taxon>Bacillati</taxon>
        <taxon>Actinomycetota</taxon>
        <taxon>Actinomycetes</taxon>
        <taxon>Micromonosporales</taxon>
        <taxon>Micromonosporaceae</taxon>
        <taxon>Asanoa</taxon>
    </lineage>
</organism>
<dbReference type="AlphaFoldDB" id="A0A1H3UVI9"/>
<reference evidence="3" key="1">
    <citation type="submission" date="2016-10" db="EMBL/GenBank/DDBJ databases">
        <authorList>
            <person name="Varghese N."/>
            <person name="Submissions S."/>
        </authorList>
    </citation>
    <scope>NUCLEOTIDE SEQUENCE [LARGE SCALE GENOMIC DNA]</scope>
    <source>
        <strain evidence="3">DSM 44718</strain>
    </source>
</reference>
<evidence type="ECO:0000256" key="1">
    <source>
        <dbReference type="SAM" id="Phobius"/>
    </source>
</evidence>
<evidence type="ECO:0000313" key="3">
    <source>
        <dbReference type="Proteomes" id="UP000199632"/>
    </source>
</evidence>
<keyword evidence="1" id="KW-1133">Transmembrane helix</keyword>
<evidence type="ECO:0000313" key="2">
    <source>
        <dbReference type="EMBL" id="SDZ66041.1"/>
    </source>
</evidence>
<accession>A0A1H3UVI9</accession>
<feature type="transmembrane region" description="Helical" evidence="1">
    <location>
        <begin position="28"/>
        <end position="48"/>
    </location>
</feature>
<dbReference type="STRING" id="137265.SAMN05421684_8086"/>
<keyword evidence="1" id="KW-0812">Transmembrane</keyword>